<dbReference type="NCBIfam" id="TIGR02385">
    <property type="entry name" value="RelE_StbE"/>
    <property type="match status" value="1"/>
</dbReference>
<comment type="similarity">
    <text evidence="1">Belongs to the RelE toxin family.</text>
</comment>
<dbReference type="Pfam" id="PF05016">
    <property type="entry name" value="ParE_toxin"/>
    <property type="match status" value="1"/>
</dbReference>
<dbReference type="Gene3D" id="3.30.2310.20">
    <property type="entry name" value="RelE-like"/>
    <property type="match status" value="1"/>
</dbReference>
<dbReference type="InterPro" id="IPR007712">
    <property type="entry name" value="RelE/ParE_toxin"/>
</dbReference>
<dbReference type="AlphaFoldDB" id="A0A098B520"/>
<dbReference type="InterPro" id="IPR035093">
    <property type="entry name" value="RelE/ParE_toxin_dom_sf"/>
</dbReference>
<evidence type="ECO:0000256" key="2">
    <source>
        <dbReference type="ARBA" id="ARBA00022649"/>
    </source>
</evidence>
<protein>
    <submittedName>
        <fullName evidence="3">Cytotoxic translational repressor of toxin-antitoxin stability system</fullName>
    </submittedName>
</protein>
<gene>
    <name evidence="3" type="ORF">DPCES_3589</name>
</gene>
<name>A0A098B520_DESHA</name>
<reference evidence="3" key="1">
    <citation type="submission" date="2014-07" db="EMBL/GenBank/DDBJ databases">
        <authorList>
            <person name="Hornung V.Bastian."/>
        </authorList>
    </citation>
    <scope>NUCLEOTIDE SEQUENCE</scope>
    <source>
        <strain evidence="3">PCE-S</strain>
    </source>
</reference>
<evidence type="ECO:0000313" key="3">
    <source>
        <dbReference type="EMBL" id="CDX03475.1"/>
    </source>
</evidence>
<dbReference type="PANTHER" id="PTHR35601:SF1">
    <property type="entry name" value="TOXIN RELE"/>
    <property type="match status" value="1"/>
</dbReference>
<dbReference type="PANTHER" id="PTHR35601">
    <property type="entry name" value="TOXIN RELE"/>
    <property type="match status" value="1"/>
</dbReference>
<accession>A0A098B520</accession>
<keyword evidence="2" id="KW-1277">Toxin-antitoxin system</keyword>
<proteinExistence type="inferred from homology"/>
<evidence type="ECO:0000256" key="1">
    <source>
        <dbReference type="ARBA" id="ARBA00006226"/>
    </source>
</evidence>
<dbReference type="PATRIC" id="fig|49338.4.peg.3854"/>
<dbReference type="EMBL" id="LK996017">
    <property type="protein sequence ID" value="CDX03475.1"/>
    <property type="molecule type" value="Genomic_DNA"/>
</dbReference>
<dbReference type="SUPFAM" id="SSF143011">
    <property type="entry name" value="RelE-like"/>
    <property type="match status" value="1"/>
</dbReference>
<sequence>MYKVAFTEEAKKNVKKLDKPIALLILAWIRKHLEGCENPRQHGKALKGNLDHKWRYRIGDYRLLAEINDRQITILIMAVGHRKEVYKKQ</sequence>
<organism evidence="3">
    <name type="scientific">Desulfitobacterium hafniense</name>
    <name type="common">Desulfitobacterium frappieri</name>
    <dbReference type="NCBI Taxonomy" id="49338"/>
    <lineage>
        <taxon>Bacteria</taxon>
        <taxon>Bacillati</taxon>
        <taxon>Bacillota</taxon>
        <taxon>Clostridia</taxon>
        <taxon>Eubacteriales</taxon>
        <taxon>Desulfitobacteriaceae</taxon>
        <taxon>Desulfitobacterium</taxon>
    </lineage>
</organism>